<evidence type="ECO:0000256" key="2">
    <source>
        <dbReference type="ARBA" id="ARBA00022448"/>
    </source>
</evidence>
<feature type="transmembrane region" description="Helical" evidence="7">
    <location>
        <begin position="132"/>
        <end position="150"/>
    </location>
</feature>
<sequence>MTRAQIRLVMAGLMLAMLLAALDQMIVATALPMIAQELGGLDQLSWVVTSYLLASTAGTPLYGKLSDLYGRKQIFQSAIVIFLIGSILCGLAQNMAQLIIFRGVQGLGGGGLMALAMAVIADVVPPRERGRYQGLFGGVFGLASVAGPLVGGFFTDHATWRWIFWINLPLGVAALAVIAVALHLPRTTVQHSIDYPGAVLLVAAVCSILMVTVWGGRTYDWASPQIIALAAAGVCLTVAFAARQRSAAEPILPPRVITDPVVAVSAGLSLLSGAALFGAVVYLPTYLQIVRGDTATESGLALVPLTGGVIVASLVSGALVSKTGRYKAMPVLGAGILAVGLYLLSLVEVDTSRVLLMAFTVVVGLGVGGFMQVPLVATQNAVLPGDIGTASSAIAFFRTLGGSLGTALFGTIQIRTLEEELARAGLPAQAVQLDPGMLARLPGAQLHELLEAFTTAVQAVYLWAIPFAAASLLLALFLKEVPLRGETSTRPSAVTLAVTGVALAWLADRLERGASPRLLAAAARLVPPDAVPEAAADDDAARARAASRQLLRPLAGQVLLAALVEKESK</sequence>
<evidence type="ECO:0000256" key="6">
    <source>
        <dbReference type="ARBA" id="ARBA00023136"/>
    </source>
</evidence>
<gene>
    <name evidence="9" type="ORF">AB0I59_22020</name>
</gene>
<dbReference type="EMBL" id="JBFALK010000012">
    <property type="protein sequence ID" value="MEV0971314.1"/>
    <property type="molecule type" value="Genomic_DNA"/>
</dbReference>
<dbReference type="InterPro" id="IPR020846">
    <property type="entry name" value="MFS_dom"/>
</dbReference>
<name>A0ABV3GI43_MICGL</name>
<comment type="subcellular location">
    <subcellularLocation>
        <location evidence="1">Cell membrane</location>
        <topology evidence="1">Multi-pass membrane protein</topology>
    </subcellularLocation>
</comment>
<evidence type="ECO:0000256" key="3">
    <source>
        <dbReference type="ARBA" id="ARBA00022475"/>
    </source>
</evidence>
<dbReference type="Pfam" id="PF07690">
    <property type="entry name" value="MFS_1"/>
    <property type="match status" value="1"/>
</dbReference>
<dbReference type="InterPro" id="IPR036259">
    <property type="entry name" value="MFS_trans_sf"/>
</dbReference>
<feature type="transmembrane region" description="Helical" evidence="7">
    <location>
        <begin position="99"/>
        <end position="120"/>
    </location>
</feature>
<feature type="transmembrane region" description="Helical" evidence="7">
    <location>
        <begin position="353"/>
        <end position="371"/>
    </location>
</feature>
<dbReference type="Gene3D" id="1.20.1250.20">
    <property type="entry name" value="MFS general substrate transporter like domains"/>
    <property type="match status" value="1"/>
</dbReference>
<feature type="transmembrane region" description="Helical" evidence="7">
    <location>
        <begin position="302"/>
        <end position="321"/>
    </location>
</feature>
<evidence type="ECO:0000256" key="1">
    <source>
        <dbReference type="ARBA" id="ARBA00004651"/>
    </source>
</evidence>
<dbReference type="PROSITE" id="PS50850">
    <property type="entry name" value="MFS"/>
    <property type="match status" value="1"/>
</dbReference>
<dbReference type="NCBIfam" id="TIGR00711">
    <property type="entry name" value="efflux_EmrB"/>
    <property type="match status" value="1"/>
</dbReference>
<proteinExistence type="predicted"/>
<feature type="domain" description="Major facilitator superfamily (MFS) profile" evidence="8">
    <location>
        <begin position="9"/>
        <end position="482"/>
    </location>
</feature>
<protein>
    <submittedName>
        <fullName evidence="9">MDR family MFS transporter</fullName>
    </submittedName>
</protein>
<dbReference type="Gene3D" id="1.20.1720.10">
    <property type="entry name" value="Multidrug resistance protein D"/>
    <property type="match status" value="1"/>
</dbReference>
<dbReference type="CDD" id="cd17502">
    <property type="entry name" value="MFS_Azr1_MDR_like"/>
    <property type="match status" value="1"/>
</dbReference>
<keyword evidence="4 7" id="KW-0812">Transmembrane</keyword>
<evidence type="ECO:0000313" key="10">
    <source>
        <dbReference type="Proteomes" id="UP001551675"/>
    </source>
</evidence>
<evidence type="ECO:0000256" key="5">
    <source>
        <dbReference type="ARBA" id="ARBA00022989"/>
    </source>
</evidence>
<organism evidence="9 10">
    <name type="scientific">Microtetraspora glauca</name>
    <dbReference type="NCBI Taxonomy" id="1996"/>
    <lineage>
        <taxon>Bacteria</taxon>
        <taxon>Bacillati</taxon>
        <taxon>Actinomycetota</taxon>
        <taxon>Actinomycetes</taxon>
        <taxon>Streptosporangiales</taxon>
        <taxon>Streptosporangiaceae</taxon>
        <taxon>Microtetraspora</taxon>
    </lineage>
</organism>
<keyword evidence="2" id="KW-0813">Transport</keyword>
<dbReference type="InterPro" id="IPR011701">
    <property type="entry name" value="MFS"/>
</dbReference>
<keyword evidence="10" id="KW-1185">Reference proteome</keyword>
<dbReference type="PANTHER" id="PTHR23501:SF197">
    <property type="entry name" value="COMD"/>
    <property type="match status" value="1"/>
</dbReference>
<feature type="transmembrane region" description="Helical" evidence="7">
    <location>
        <begin position="74"/>
        <end position="93"/>
    </location>
</feature>
<feature type="transmembrane region" description="Helical" evidence="7">
    <location>
        <begin position="261"/>
        <end position="282"/>
    </location>
</feature>
<dbReference type="InterPro" id="IPR004638">
    <property type="entry name" value="EmrB-like"/>
</dbReference>
<keyword evidence="6 7" id="KW-0472">Membrane</keyword>
<keyword evidence="3" id="KW-1003">Cell membrane</keyword>
<feature type="transmembrane region" description="Helical" evidence="7">
    <location>
        <begin position="328"/>
        <end position="347"/>
    </location>
</feature>
<dbReference type="PRINTS" id="PR01036">
    <property type="entry name" value="TCRTETB"/>
</dbReference>
<feature type="transmembrane region" description="Helical" evidence="7">
    <location>
        <begin position="221"/>
        <end position="241"/>
    </location>
</feature>
<dbReference type="SUPFAM" id="SSF103473">
    <property type="entry name" value="MFS general substrate transporter"/>
    <property type="match status" value="1"/>
</dbReference>
<evidence type="ECO:0000313" key="9">
    <source>
        <dbReference type="EMBL" id="MEV0971314.1"/>
    </source>
</evidence>
<feature type="transmembrane region" description="Helical" evidence="7">
    <location>
        <begin position="162"/>
        <end position="183"/>
    </location>
</feature>
<dbReference type="PANTHER" id="PTHR23501">
    <property type="entry name" value="MAJOR FACILITATOR SUPERFAMILY"/>
    <property type="match status" value="1"/>
</dbReference>
<reference evidence="9 10" key="1">
    <citation type="submission" date="2024-06" db="EMBL/GenBank/DDBJ databases">
        <title>The Natural Products Discovery Center: Release of the First 8490 Sequenced Strains for Exploring Actinobacteria Biosynthetic Diversity.</title>
        <authorList>
            <person name="Kalkreuter E."/>
            <person name="Kautsar S.A."/>
            <person name="Yang D."/>
            <person name="Bader C.D."/>
            <person name="Teijaro C.N."/>
            <person name="Fluegel L."/>
            <person name="Davis C.M."/>
            <person name="Simpson J.R."/>
            <person name="Lauterbach L."/>
            <person name="Steele A.D."/>
            <person name="Gui C."/>
            <person name="Meng S."/>
            <person name="Li G."/>
            <person name="Viehrig K."/>
            <person name="Ye F."/>
            <person name="Su P."/>
            <person name="Kiefer A.F."/>
            <person name="Nichols A."/>
            <person name="Cepeda A.J."/>
            <person name="Yan W."/>
            <person name="Fan B."/>
            <person name="Jiang Y."/>
            <person name="Adhikari A."/>
            <person name="Zheng C.-J."/>
            <person name="Schuster L."/>
            <person name="Cowan T.M."/>
            <person name="Smanski M.J."/>
            <person name="Chevrette M.G."/>
            <person name="De Carvalho L.P.S."/>
            <person name="Shen B."/>
        </authorList>
    </citation>
    <scope>NUCLEOTIDE SEQUENCE [LARGE SCALE GENOMIC DNA]</scope>
    <source>
        <strain evidence="9 10">NPDC050100</strain>
    </source>
</reference>
<evidence type="ECO:0000256" key="7">
    <source>
        <dbReference type="SAM" id="Phobius"/>
    </source>
</evidence>
<evidence type="ECO:0000256" key="4">
    <source>
        <dbReference type="ARBA" id="ARBA00022692"/>
    </source>
</evidence>
<feature type="transmembrane region" description="Helical" evidence="7">
    <location>
        <begin position="195"/>
        <end position="215"/>
    </location>
</feature>
<dbReference type="Proteomes" id="UP001551675">
    <property type="component" value="Unassembled WGS sequence"/>
</dbReference>
<accession>A0ABV3GI43</accession>
<keyword evidence="5 7" id="KW-1133">Transmembrane helix</keyword>
<dbReference type="RefSeq" id="WP_358135497.1">
    <property type="nucleotide sequence ID" value="NZ_JBFALK010000012.1"/>
</dbReference>
<feature type="transmembrane region" description="Helical" evidence="7">
    <location>
        <begin position="460"/>
        <end position="478"/>
    </location>
</feature>
<evidence type="ECO:0000259" key="8">
    <source>
        <dbReference type="PROSITE" id="PS50850"/>
    </source>
</evidence>
<comment type="caution">
    <text evidence="9">The sequence shown here is derived from an EMBL/GenBank/DDBJ whole genome shotgun (WGS) entry which is preliminary data.</text>
</comment>